<keyword evidence="7" id="KW-0539">Nucleus</keyword>
<dbReference type="PANTHER" id="PTHR12019:SF9">
    <property type="entry name" value="THYMOPOIETIN"/>
    <property type="match status" value="1"/>
</dbReference>
<feature type="non-terminal residue" evidence="12">
    <location>
        <position position="444"/>
    </location>
</feature>
<dbReference type="InterPro" id="IPR003887">
    <property type="entry name" value="LEM_dom"/>
</dbReference>
<comment type="subcellular location">
    <subcellularLocation>
        <location evidence="1">Nucleus</location>
    </subcellularLocation>
</comment>
<organism evidence="12 13">
    <name type="scientific">Rhadina sibilatrix</name>
    <dbReference type="NCBI Taxonomy" id="2585818"/>
    <lineage>
        <taxon>Eukaryota</taxon>
        <taxon>Metazoa</taxon>
        <taxon>Chordata</taxon>
        <taxon>Craniata</taxon>
        <taxon>Vertebrata</taxon>
        <taxon>Euteleostomi</taxon>
        <taxon>Archelosauria</taxon>
        <taxon>Archosauria</taxon>
        <taxon>Dinosauria</taxon>
        <taxon>Saurischia</taxon>
        <taxon>Theropoda</taxon>
        <taxon>Coelurosauria</taxon>
        <taxon>Aves</taxon>
        <taxon>Neognathae</taxon>
        <taxon>Neoaves</taxon>
        <taxon>Telluraves</taxon>
        <taxon>Australaves</taxon>
        <taxon>Passeriformes</taxon>
        <taxon>Sylvioidea</taxon>
        <taxon>Phylloscopidae</taxon>
        <taxon>Rhadina</taxon>
    </lineage>
</organism>
<evidence type="ECO:0000259" key="11">
    <source>
        <dbReference type="PROSITE" id="PS50955"/>
    </source>
</evidence>
<evidence type="ECO:0000256" key="3">
    <source>
        <dbReference type="ARBA" id="ARBA00022481"/>
    </source>
</evidence>
<feature type="compositionally biased region" description="Polar residues" evidence="8">
    <location>
        <begin position="217"/>
        <end position="229"/>
    </location>
</feature>
<evidence type="ECO:0000256" key="8">
    <source>
        <dbReference type="SAM" id="MobiDB-lite"/>
    </source>
</evidence>
<dbReference type="GO" id="GO:0005635">
    <property type="term" value="C:nuclear envelope"/>
    <property type="evidence" value="ECO:0007669"/>
    <property type="project" value="UniProtKB-ARBA"/>
</dbReference>
<keyword evidence="4" id="KW-0597">Phosphoprotein</keyword>
<feature type="transmembrane region" description="Helical" evidence="9">
    <location>
        <begin position="403"/>
        <end position="421"/>
    </location>
</feature>
<evidence type="ECO:0000256" key="7">
    <source>
        <dbReference type="ARBA" id="ARBA00023242"/>
    </source>
</evidence>
<dbReference type="Gene3D" id="1.10.720.40">
    <property type="match status" value="2"/>
</dbReference>
<dbReference type="Pfam" id="PF03020">
    <property type="entry name" value="LEM"/>
    <property type="match status" value="1"/>
</dbReference>
<evidence type="ECO:0000256" key="1">
    <source>
        <dbReference type="ARBA" id="ARBA00004123"/>
    </source>
</evidence>
<gene>
    <name evidence="12" type="primary">Tmpo</name>
    <name evidence="12" type="ORF">RHASIB_R13926</name>
</gene>
<dbReference type="SMART" id="SM01261">
    <property type="entry name" value="Thymopoietin"/>
    <property type="match status" value="1"/>
</dbReference>
<dbReference type="Proteomes" id="UP000587697">
    <property type="component" value="Unassembled WGS sequence"/>
</dbReference>
<evidence type="ECO:0000256" key="9">
    <source>
        <dbReference type="SAM" id="Phobius"/>
    </source>
</evidence>
<comment type="caution">
    <text evidence="12">The sequence shown here is derived from an EMBL/GenBank/DDBJ whole genome shotgun (WGS) entry which is preliminary data.</text>
</comment>
<feature type="region of interest" description="Disordered" evidence="8">
    <location>
        <begin position="148"/>
        <end position="188"/>
    </location>
</feature>
<evidence type="ECO:0000259" key="10">
    <source>
        <dbReference type="PROSITE" id="PS50954"/>
    </source>
</evidence>
<keyword evidence="9" id="KW-0812">Transmembrane</keyword>
<dbReference type="PROSITE" id="PS50954">
    <property type="entry name" value="LEM"/>
    <property type="match status" value="1"/>
</dbReference>
<dbReference type="FunFam" id="1.10.720.40:FF:000002">
    <property type="entry name" value="Thymopoietin isoform alpha"/>
    <property type="match status" value="1"/>
</dbReference>
<dbReference type="PROSITE" id="PS50955">
    <property type="entry name" value="LEM_LIKE"/>
    <property type="match status" value="1"/>
</dbReference>
<dbReference type="FunFam" id="1.10.720.40:FF:000003">
    <property type="entry name" value="thymopoietin isoform X1"/>
    <property type="match status" value="1"/>
</dbReference>
<feature type="region of interest" description="Disordered" evidence="8">
    <location>
        <begin position="48"/>
        <end position="107"/>
    </location>
</feature>
<dbReference type="SUPFAM" id="SSF63451">
    <property type="entry name" value="LEM domain"/>
    <property type="match status" value="2"/>
</dbReference>
<evidence type="ECO:0000256" key="4">
    <source>
        <dbReference type="ARBA" id="ARBA00022553"/>
    </source>
</evidence>
<dbReference type="InterPro" id="IPR051656">
    <property type="entry name" value="LEM_domain"/>
</dbReference>
<dbReference type="PANTHER" id="PTHR12019">
    <property type="entry name" value="LAMINA-ASSOCIATED POLYPEPTIDE THYMOPOIETIN"/>
    <property type="match status" value="1"/>
</dbReference>
<feature type="compositionally biased region" description="Acidic residues" evidence="8">
    <location>
        <begin position="95"/>
        <end position="107"/>
    </location>
</feature>
<dbReference type="GO" id="GO:0003677">
    <property type="term" value="F:DNA binding"/>
    <property type="evidence" value="ECO:0007669"/>
    <property type="project" value="UniProtKB-KW"/>
</dbReference>
<feature type="domain" description="LEM" evidence="10">
    <location>
        <begin position="97"/>
        <end position="141"/>
    </location>
</feature>
<feature type="non-terminal residue" evidence="12">
    <location>
        <position position="1"/>
    </location>
</feature>
<proteinExistence type="inferred from homology"/>
<feature type="compositionally biased region" description="Low complexity" evidence="8">
    <location>
        <begin position="70"/>
        <end position="81"/>
    </location>
</feature>
<feature type="compositionally biased region" description="Polar residues" evidence="8">
    <location>
        <begin position="153"/>
        <end position="168"/>
    </location>
</feature>
<dbReference type="SMART" id="SM00540">
    <property type="entry name" value="LEM"/>
    <property type="match status" value="1"/>
</dbReference>
<evidence type="ECO:0000256" key="2">
    <source>
        <dbReference type="ARBA" id="ARBA00007744"/>
    </source>
</evidence>
<evidence type="ECO:0000256" key="6">
    <source>
        <dbReference type="ARBA" id="ARBA00023125"/>
    </source>
</evidence>
<keyword evidence="6" id="KW-0238">DNA-binding</keyword>
<evidence type="ECO:0000313" key="13">
    <source>
        <dbReference type="Proteomes" id="UP000587697"/>
    </source>
</evidence>
<sequence>MPEFLADPSVLTKEKLKSELIANNVSLPGGEQRKDVYVQLYLQHLTARNPPALAQPDFSSDEEREPTPLGARSRGAAAAGRKATKKTDKPRPEEKDDLDITEMSNEDLQEQLTKYGVNPGPIVATTRKLYEKKLLKLMEQGPDLKAALPLPAISTTENTRQNGNNDSDQYSDNEEDPKTELRLEKREPLKTRTKTPVTLKQKRVVEHNQTYSQDGVTETVWTSGSSKSGPLQAFSRESTRMSRRTPRKRVEATAQLPIDDAVISESTPINETILAASNKTLVGNRVPGNFKHATPTLSVSELSDMPRRTPKKPLMTAEVLERTTEERRVERDILKEMFPYEVSTPTGISASCRRPIKGAASRPLEHSDFILEESYSKYAQKYGTSTDIKSEKPPIKKERPVPLWIKVLLFVVVSVFMFLVYQSMETNQGNPFTRYLNLVTPGSA</sequence>
<feature type="region of interest" description="Disordered" evidence="8">
    <location>
        <begin position="217"/>
        <end position="253"/>
    </location>
</feature>
<keyword evidence="5" id="KW-0007">Acetylation</keyword>
<keyword evidence="3" id="KW-0488">Methylation</keyword>
<dbReference type="Pfam" id="PF08198">
    <property type="entry name" value="Thymopoietin"/>
    <property type="match status" value="1"/>
</dbReference>
<keyword evidence="9" id="KW-0472">Membrane</keyword>
<dbReference type="AlphaFoldDB" id="A0A7L2MBL6"/>
<dbReference type="InterPro" id="IPR011015">
    <property type="entry name" value="LEM/LEM-like_dom_sf"/>
</dbReference>
<feature type="domain" description="LEM-like" evidence="11">
    <location>
        <begin position="5"/>
        <end position="48"/>
    </location>
</feature>
<reference evidence="12 13" key="1">
    <citation type="submission" date="2019-09" db="EMBL/GenBank/DDBJ databases">
        <title>Bird 10,000 Genomes (B10K) Project - Family phase.</title>
        <authorList>
            <person name="Zhang G."/>
        </authorList>
    </citation>
    <scope>NUCLEOTIDE SEQUENCE [LARGE SCALE GENOMIC DNA]</scope>
    <source>
        <strain evidence="12">B10K-DU-002-26</strain>
        <tissue evidence="12">Muscle</tissue>
    </source>
</reference>
<evidence type="ECO:0000256" key="5">
    <source>
        <dbReference type="ARBA" id="ARBA00022990"/>
    </source>
</evidence>
<keyword evidence="9" id="KW-1133">Transmembrane helix</keyword>
<comment type="similarity">
    <text evidence="2">Belongs to the LEM family.</text>
</comment>
<protein>
    <submittedName>
        <fullName evidence="12">LAP2B protein</fullName>
    </submittedName>
</protein>
<dbReference type="InterPro" id="IPR013146">
    <property type="entry name" value="LEM-like_dom"/>
</dbReference>
<dbReference type="CDD" id="cd12935">
    <property type="entry name" value="LEM_like"/>
    <property type="match status" value="1"/>
</dbReference>
<feature type="compositionally biased region" description="Basic and acidic residues" evidence="8">
    <location>
        <begin position="176"/>
        <end position="188"/>
    </location>
</feature>
<feature type="compositionally biased region" description="Basic and acidic residues" evidence="8">
    <location>
        <begin position="85"/>
        <end position="94"/>
    </location>
</feature>
<dbReference type="CDD" id="cd12940">
    <property type="entry name" value="LEM_LAP2_LEMD1"/>
    <property type="match status" value="1"/>
</dbReference>
<accession>A0A7L2MBL6</accession>
<keyword evidence="13" id="KW-1185">Reference proteome</keyword>
<evidence type="ECO:0000313" key="12">
    <source>
        <dbReference type="EMBL" id="NXR57348.1"/>
    </source>
</evidence>
<dbReference type="EMBL" id="VWYO01000049">
    <property type="protein sequence ID" value="NXR57348.1"/>
    <property type="molecule type" value="Genomic_DNA"/>
</dbReference>
<name>A0A7L2MBL6_9PASS</name>